<dbReference type="SUPFAM" id="SSF69279">
    <property type="entry name" value="Phage tail proteins"/>
    <property type="match status" value="3"/>
</dbReference>
<feature type="compositionally biased region" description="Basic residues" evidence="1">
    <location>
        <begin position="346"/>
        <end position="356"/>
    </location>
</feature>
<dbReference type="InterPro" id="IPR053981">
    <property type="entry name" value="Gp44/GpP-like_2nd"/>
</dbReference>
<dbReference type="Gene3D" id="3.55.50.10">
    <property type="entry name" value="Baseplate protein-like domains"/>
    <property type="match status" value="1"/>
</dbReference>
<dbReference type="AlphaFoldDB" id="F1YRH7"/>
<reference evidence="5 6" key="1">
    <citation type="journal article" date="2011" name="Science">
        <title>Drosophila microbiome modulates host developmental and metabolic homeostasis via insulin signaling.</title>
        <authorList>
            <person name="Shin S.C."/>
            <person name="Kim S.H."/>
            <person name="You H."/>
            <person name="Kim B."/>
            <person name="Kim A.C."/>
            <person name="Lee K.A."/>
            <person name="Yoon J.H."/>
            <person name="Ryu J.H."/>
            <person name="Lee W.J."/>
        </authorList>
    </citation>
    <scope>NUCLEOTIDE SEQUENCE [LARGE SCALE GENOMIC DNA]</scope>
    <source>
        <strain evidence="5 6">DM001</strain>
    </source>
</reference>
<dbReference type="InterPro" id="IPR049354">
    <property type="entry name" value="GpP-like_N"/>
</dbReference>
<dbReference type="Pfam" id="PF21683">
    <property type="entry name" value="GpP-like_1st"/>
    <property type="match status" value="1"/>
</dbReference>
<evidence type="ECO:0000259" key="3">
    <source>
        <dbReference type="Pfam" id="PF21929"/>
    </source>
</evidence>
<evidence type="ECO:0000256" key="1">
    <source>
        <dbReference type="SAM" id="MobiDB-lite"/>
    </source>
</evidence>
<proteinExistence type="predicted"/>
<feature type="region of interest" description="Disordered" evidence="1">
    <location>
        <begin position="328"/>
        <end position="362"/>
    </location>
</feature>
<feature type="domain" description="Baseplate hub protein gp44/GpP-like second" evidence="4">
    <location>
        <begin position="126"/>
        <end position="209"/>
    </location>
</feature>
<dbReference type="Gene3D" id="3.30.1920.10">
    <property type="entry name" value="Baseplate protein-like domains - 2 layer sandwich fold"/>
    <property type="match status" value="1"/>
</dbReference>
<evidence type="ECO:0000259" key="2">
    <source>
        <dbReference type="Pfam" id="PF21683"/>
    </source>
</evidence>
<gene>
    <name evidence="5" type="ORF">APO_0510</name>
</gene>
<dbReference type="Pfam" id="PF22255">
    <property type="entry name" value="Gp44-like_2nd"/>
    <property type="match status" value="1"/>
</dbReference>
<dbReference type="Pfam" id="PF21929">
    <property type="entry name" value="GpP_4th"/>
    <property type="match status" value="1"/>
</dbReference>
<feature type="domain" description="Baseplate hub protein gp44-like N-terminal" evidence="2">
    <location>
        <begin position="28"/>
        <end position="109"/>
    </location>
</feature>
<dbReference type="Proteomes" id="UP000018454">
    <property type="component" value="Unassembled WGS sequence"/>
</dbReference>
<organism evidence="5 6">
    <name type="scientific">Acetobacter pomorum DM001</name>
    <dbReference type="NCBI Taxonomy" id="945681"/>
    <lineage>
        <taxon>Bacteria</taxon>
        <taxon>Pseudomonadati</taxon>
        <taxon>Pseudomonadota</taxon>
        <taxon>Alphaproteobacteria</taxon>
        <taxon>Acetobacterales</taxon>
        <taxon>Acetobacteraceae</taxon>
        <taxon>Acetobacter</taxon>
    </lineage>
</organism>
<sequence>MRTGHRAGAAANGRGMTVSVTTKTRLMTVQVNGVTLHDWTACEVGRDLADIAGAFRIRYLDTERLYEAFGGDVPEFARIRENDEVLIKVSGQTVLRGYVDNIQGAISDNGGGDDEGMIFSGRDVVGDLVDCCAAPLGPGEYRQIDLTTVVGNLVKPFGIAVSSDIDPGAPFTLVAVEPSEPAMSTIEKLSRQRGVLVVSDGIGGLKLTKAGTTRAPEDLRVGVNITRLDFNIDVRQHYSDIFVKGAFKSLLRPKKAALDATASPLSDDNGTAPAQPTATHNEARAVLCLGHAIDPSMRRYRPVVFQAATQSGGSVAAQTAPEIQLDSSASGLTADPGPVAAAYHGSTRRPSRKARKPRTDATPWTVQDQADWRMRTTRAHGTMRVYTVKGYAGANGDLWLPNALVYVKDPYAGLDQDMLIAAVTYVADQEGYTTRISVVPPDTYDLTGDADRVKKGTRRSGLINASAK</sequence>
<dbReference type="Gene3D" id="2.30.300.10">
    <property type="entry name" value="Baseplate protein-like domain - beta roll fold"/>
    <property type="match status" value="2"/>
</dbReference>
<evidence type="ECO:0000313" key="6">
    <source>
        <dbReference type="Proteomes" id="UP000018454"/>
    </source>
</evidence>
<name>F1YRH7_9PROT</name>
<dbReference type="EMBL" id="AEUP01000010">
    <property type="protein sequence ID" value="EGE48662.1"/>
    <property type="molecule type" value="Genomic_DNA"/>
</dbReference>
<accession>F1YRH7</accession>
<protein>
    <submittedName>
        <fullName evidence="5">Tail Protein</fullName>
    </submittedName>
</protein>
<feature type="domain" description="Baseplate hub protein gp44/GpP-like C-terminal" evidence="3">
    <location>
        <begin position="365"/>
        <end position="446"/>
    </location>
</feature>
<evidence type="ECO:0000259" key="4">
    <source>
        <dbReference type="Pfam" id="PF22255"/>
    </source>
</evidence>
<dbReference type="InterPro" id="IPR053982">
    <property type="entry name" value="Gp44/GpP-like_C"/>
</dbReference>
<comment type="caution">
    <text evidence="5">The sequence shown here is derived from an EMBL/GenBank/DDBJ whole genome shotgun (WGS) entry which is preliminary data.</text>
</comment>
<dbReference type="InterPro" id="IPR023399">
    <property type="entry name" value="Baseplate-like_2-layer_sand"/>
</dbReference>
<evidence type="ECO:0000313" key="5">
    <source>
        <dbReference type="EMBL" id="EGE48662.1"/>
    </source>
</evidence>